<reference evidence="5" key="1">
    <citation type="submission" date="2017-09" db="EMBL/GenBank/DDBJ databases">
        <authorList>
            <person name="Varghese N."/>
            <person name="Submissions S."/>
        </authorList>
    </citation>
    <scope>NUCLEOTIDE SEQUENCE [LARGE SCALE GENOMIC DNA]</scope>
    <source>
        <strain evidence="5">CGMCC 1.12641</strain>
    </source>
</reference>
<feature type="domain" description="tRNA/rRNA methyltransferase SpoU type" evidence="3">
    <location>
        <begin position="17"/>
        <end position="160"/>
    </location>
</feature>
<keyword evidence="2" id="KW-0808">Transferase</keyword>
<dbReference type="InterPro" id="IPR001537">
    <property type="entry name" value="SpoU_MeTrfase"/>
</dbReference>
<dbReference type="PANTHER" id="PTHR43191">
    <property type="entry name" value="RRNA METHYLTRANSFERASE 3"/>
    <property type="match status" value="1"/>
</dbReference>
<dbReference type="AlphaFoldDB" id="A0A285X4U7"/>
<dbReference type="CDD" id="cd18082">
    <property type="entry name" value="SpoU-like_family"/>
    <property type="match status" value="1"/>
</dbReference>
<keyword evidence="1 4" id="KW-0489">Methyltransferase</keyword>
<dbReference type="InterPro" id="IPR051259">
    <property type="entry name" value="rRNA_Methyltransferase"/>
</dbReference>
<dbReference type="SUPFAM" id="SSF75217">
    <property type="entry name" value="alpha/beta knot"/>
    <property type="match status" value="1"/>
</dbReference>
<gene>
    <name evidence="4" type="ORF">SAMN06296241_1844</name>
</gene>
<keyword evidence="5" id="KW-1185">Reference proteome</keyword>
<organism evidence="4 5">
    <name type="scientific">Salinimicrobium sediminis</name>
    <dbReference type="NCBI Taxonomy" id="1343891"/>
    <lineage>
        <taxon>Bacteria</taxon>
        <taxon>Pseudomonadati</taxon>
        <taxon>Bacteroidota</taxon>
        <taxon>Flavobacteriia</taxon>
        <taxon>Flavobacteriales</taxon>
        <taxon>Flavobacteriaceae</taxon>
        <taxon>Salinimicrobium</taxon>
    </lineage>
</organism>
<dbReference type="EMBL" id="OCMF01000002">
    <property type="protein sequence ID" value="SOC80298.1"/>
    <property type="molecule type" value="Genomic_DNA"/>
</dbReference>
<dbReference type="Proteomes" id="UP000219193">
    <property type="component" value="Unassembled WGS sequence"/>
</dbReference>
<dbReference type="InterPro" id="IPR029026">
    <property type="entry name" value="tRNA_m1G_MTases_N"/>
</dbReference>
<protein>
    <submittedName>
        <fullName evidence="4">SpoU rRNA Methylase family protein</fullName>
    </submittedName>
</protein>
<dbReference type="PANTHER" id="PTHR43191:SF7">
    <property type="entry name" value="OBP33PEP LIKE PROTEIN"/>
    <property type="match status" value="1"/>
</dbReference>
<name>A0A285X4U7_9FLAO</name>
<dbReference type="GO" id="GO:0003723">
    <property type="term" value="F:RNA binding"/>
    <property type="evidence" value="ECO:0007669"/>
    <property type="project" value="InterPro"/>
</dbReference>
<dbReference type="RefSeq" id="WP_097056080.1">
    <property type="nucleotide sequence ID" value="NZ_OCMF01000002.1"/>
</dbReference>
<evidence type="ECO:0000313" key="4">
    <source>
        <dbReference type="EMBL" id="SOC80298.1"/>
    </source>
</evidence>
<dbReference type="Pfam" id="PF00588">
    <property type="entry name" value="SpoU_methylase"/>
    <property type="match status" value="1"/>
</dbReference>
<evidence type="ECO:0000259" key="3">
    <source>
        <dbReference type="Pfam" id="PF00588"/>
    </source>
</evidence>
<evidence type="ECO:0000313" key="5">
    <source>
        <dbReference type="Proteomes" id="UP000219193"/>
    </source>
</evidence>
<evidence type="ECO:0000256" key="1">
    <source>
        <dbReference type="ARBA" id="ARBA00022603"/>
    </source>
</evidence>
<sequence>MQKTHDTTNFEEKKFPLVLVLDGISSPANIGSLFRLADAFNIEKIIFCGIEVDLQSNRLKRTARSTIKNVIFEEHEIAEAVCKDLKNSGYTLLALEIAAGSEAVEEVNYSSFQKIALVLGNENSGIQDKILKLADKMLHINMFGKNSSMNVTHAAAIALFEITKSLQPVR</sequence>
<proteinExistence type="predicted"/>
<dbReference type="OrthoDB" id="9795352at2"/>
<dbReference type="Gene3D" id="3.40.1280.10">
    <property type="match status" value="1"/>
</dbReference>
<evidence type="ECO:0000256" key="2">
    <source>
        <dbReference type="ARBA" id="ARBA00022679"/>
    </source>
</evidence>
<dbReference type="GO" id="GO:0006396">
    <property type="term" value="P:RNA processing"/>
    <property type="evidence" value="ECO:0007669"/>
    <property type="project" value="InterPro"/>
</dbReference>
<accession>A0A285X4U7</accession>
<dbReference type="GO" id="GO:0008173">
    <property type="term" value="F:RNA methyltransferase activity"/>
    <property type="evidence" value="ECO:0007669"/>
    <property type="project" value="InterPro"/>
</dbReference>
<dbReference type="InterPro" id="IPR029028">
    <property type="entry name" value="Alpha/beta_knot_MTases"/>
</dbReference>
<dbReference type="GO" id="GO:0032259">
    <property type="term" value="P:methylation"/>
    <property type="evidence" value="ECO:0007669"/>
    <property type="project" value="UniProtKB-KW"/>
</dbReference>